<feature type="domain" description="DUF218" evidence="2">
    <location>
        <begin position="48"/>
        <end position="167"/>
    </location>
</feature>
<dbReference type="InterPro" id="IPR014729">
    <property type="entry name" value="Rossmann-like_a/b/a_fold"/>
</dbReference>
<evidence type="ECO:0000259" key="2">
    <source>
        <dbReference type="Pfam" id="PF02698"/>
    </source>
</evidence>
<name>A0A8J4M6C0_9PROT</name>
<comment type="caution">
    <text evidence="3">The sequence shown here is derived from an EMBL/GenBank/DDBJ whole genome shotgun (WGS) entry which is preliminary data.</text>
</comment>
<reference evidence="3" key="1">
    <citation type="journal article" date="2020" name="mSystems">
        <title>Genome- and Community-Level Interaction Insights into Carbon Utilization and Element Cycling Functions of Hydrothermarchaeota in Hydrothermal Sediment.</title>
        <authorList>
            <person name="Zhou Z."/>
            <person name="Liu Y."/>
            <person name="Xu W."/>
            <person name="Pan J."/>
            <person name="Luo Z.H."/>
            <person name="Li M."/>
        </authorList>
    </citation>
    <scope>NUCLEOTIDE SEQUENCE</scope>
    <source>
        <strain evidence="3">SpSt-997</strain>
    </source>
</reference>
<gene>
    <name evidence="3" type="ORF">ENY07_07880</name>
</gene>
<dbReference type="Pfam" id="PF02698">
    <property type="entry name" value="DUF218"/>
    <property type="match status" value="1"/>
</dbReference>
<dbReference type="InterPro" id="IPR003848">
    <property type="entry name" value="DUF218"/>
</dbReference>
<sequence>MAPQPAVSRELRRLAWGVTGALAAAWLAGFVVFAVRARHLAPPPPRADAIVVLTGGADRITAGLRLLAADRAGQLLVSGVAARLDLAELAHHAGLAPALLEGRVTLGHAAASTRGNAFEAARWIRQHHFRSLILVTATYHMPRAEVEFARALPNVALYPATVLPPAMRTPWQPATLRLLSVEYSKYLVAAAGVTGILPPPLEEK</sequence>
<keyword evidence="1" id="KW-0472">Membrane</keyword>
<dbReference type="CDD" id="cd06259">
    <property type="entry name" value="YdcF-like"/>
    <property type="match status" value="1"/>
</dbReference>
<dbReference type="Gene3D" id="3.40.50.620">
    <property type="entry name" value="HUPs"/>
    <property type="match status" value="1"/>
</dbReference>
<protein>
    <submittedName>
        <fullName evidence="3">YdcF family protein</fullName>
    </submittedName>
</protein>
<organism evidence="3">
    <name type="scientific">Acidicaldus sp</name>
    <dbReference type="NCBI Taxonomy" id="1872105"/>
    <lineage>
        <taxon>Bacteria</taxon>
        <taxon>Pseudomonadati</taxon>
        <taxon>Pseudomonadota</taxon>
        <taxon>Alphaproteobacteria</taxon>
        <taxon>Acetobacterales</taxon>
        <taxon>Acetobacteraceae</taxon>
        <taxon>Acidicaldus</taxon>
    </lineage>
</organism>
<feature type="transmembrane region" description="Helical" evidence="1">
    <location>
        <begin position="14"/>
        <end position="35"/>
    </location>
</feature>
<evidence type="ECO:0000313" key="3">
    <source>
        <dbReference type="EMBL" id="HGC43122.1"/>
    </source>
</evidence>
<dbReference type="EMBL" id="DTQM01000157">
    <property type="protein sequence ID" value="HGC43122.1"/>
    <property type="molecule type" value="Genomic_DNA"/>
</dbReference>
<dbReference type="GO" id="GO:0005886">
    <property type="term" value="C:plasma membrane"/>
    <property type="evidence" value="ECO:0007669"/>
    <property type="project" value="TreeGrafter"/>
</dbReference>
<dbReference type="AlphaFoldDB" id="A0A8J4M6C0"/>
<accession>A0A8J4M6C0</accession>
<dbReference type="PANTHER" id="PTHR30336">
    <property type="entry name" value="INNER MEMBRANE PROTEIN, PROBABLE PERMEASE"/>
    <property type="match status" value="1"/>
</dbReference>
<dbReference type="InterPro" id="IPR051599">
    <property type="entry name" value="Cell_Envelope_Assoc"/>
</dbReference>
<evidence type="ECO:0000256" key="1">
    <source>
        <dbReference type="SAM" id="Phobius"/>
    </source>
</evidence>
<keyword evidence="1" id="KW-0812">Transmembrane</keyword>
<keyword evidence="1" id="KW-1133">Transmembrane helix</keyword>
<dbReference type="GO" id="GO:0000270">
    <property type="term" value="P:peptidoglycan metabolic process"/>
    <property type="evidence" value="ECO:0007669"/>
    <property type="project" value="TreeGrafter"/>
</dbReference>
<proteinExistence type="predicted"/>
<dbReference type="GO" id="GO:0043164">
    <property type="term" value="P:Gram-negative-bacterium-type cell wall biogenesis"/>
    <property type="evidence" value="ECO:0007669"/>
    <property type="project" value="TreeGrafter"/>
</dbReference>
<dbReference type="PANTHER" id="PTHR30336:SF4">
    <property type="entry name" value="ENVELOPE BIOGENESIS FACTOR ELYC"/>
    <property type="match status" value="1"/>
</dbReference>